<dbReference type="Pfam" id="PF12675">
    <property type="entry name" value="DUF3795"/>
    <property type="match status" value="1"/>
</dbReference>
<reference evidence="1" key="1">
    <citation type="journal article" date="2005" name="Int. J. Syst. Evol. Microbiol.">
        <title>Methanofollis formosanus sp. nov., isolated from a fish pond.</title>
        <authorList>
            <person name="Wu S.Y."/>
            <person name="Chen S.C."/>
            <person name="Lai M.C."/>
        </authorList>
    </citation>
    <scope>NUCLEOTIDE SEQUENCE</scope>
    <source>
        <strain evidence="1">ML15</strain>
    </source>
</reference>
<organism evidence="1 2">
    <name type="scientific">Methanofollis formosanus</name>
    <dbReference type="NCBI Taxonomy" id="299308"/>
    <lineage>
        <taxon>Archaea</taxon>
        <taxon>Methanobacteriati</taxon>
        <taxon>Methanobacteriota</taxon>
        <taxon>Stenosarchaea group</taxon>
        <taxon>Methanomicrobia</taxon>
        <taxon>Methanomicrobiales</taxon>
        <taxon>Methanomicrobiaceae</taxon>
        <taxon>Methanofollis</taxon>
    </lineage>
</organism>
<dbReference type="AlphaFoldDB" id="A0A8G1EH26"/>
<evidence type="ECO:0000313" key="1">
    <source>
        <dbReference type="EMBL" id="QYZ79756.1"/>
    </source>
</evidence>
<dbReference type="OrthoDB" id="103426at2157"/>
<accession>A0A8G1EH26</accession>
<gene>
    <name evidence="1" type="ORF">E2N92_10110</name>
</gene>
<dbReference type="RefSeq" id="WP_220681063.1">
    <property type="nucleotide sequence ID" value="NZ_CP037968.1"/>
</dbReference>
<keyword evidence="2" id="KW-1185">Reference proteome</keyword>
<protein>
    <submittedName>
        <fullName evidence="1">DUF3795 domain-containing protein</fullName>
    </submittedName>
</protein>
<sequence length="99" mass="11197">MEQNIEVCGMICTDCNHFSECGGCEAVRGRPFWTAYVGAEECPIYGCCVGERHLEHCGQCPELVCERFTRFKNPEMTDEEAAAALDATKSRLLTRRREE</sequence>
<dbReference type="Proteomes" id="UP000826709">
    <property type="component" value="Chromosome"/>
</dbReference>
<dbReference type="KEGG" id="mfk:E2N92_10110"/>
<evidence type="ECO:0000313" key="2">
    <source>
        <dbReference type="Proteomes" id="UP000826709"/>
    </source>
</evidence>
<dbReference type="EMBL" id="CP037968">
    <property type="protein sequence ID" value="QYZ79756.1"/>
    <property type="molecule type" value="Genomic_DNA"/>
</dbReference>
<dbReference type="InterPro" id="IPR024227">
    <property type="entry name" value="DUF3795"/>
</dbReference>
<reference evidence="1" key="2">
    <citation type="submission" date="2019-03" db="EMBL/GenBank/DDBJ databases">
        <authorList>
            <person name="Chen S.-C."/>
            <person name="Wu S.-Y."/>
            <person name="Lai M.-C."/>
        </authorList>
    </citation>
    <scope>NUCLEOTIDE SEQUENCE</scope>
    <source>
        <strain evidence="1">ML15</strain>
    </source>
</reference>
<name>A0A8G1EH26_9EURY</name>
<proteinExistence type="predicted"/>